<evidence type="ECO:0000256" key="3">
    <source>
        <dbReference type="ARBA" id="ARBA00022679"/>
    </source>
</evidence>
<evidence type="ECO:0000256" key="8">
    <source>
        <dbReference type="ARBA" id="ARBA00022842"/>
    </source>
</evidence>
<proteinExistence type="inferred from homology"/>
<reference evidence="11 12" key="1">
    <citation type="submission" date="2017-01" db="EMBL/GenBank/DDBJ databases">
        <authorList>
            <person name="Mah S.A."/>
            <person name="Swanson W.J."/>
            <person name="Moy G.W."/>
            <person name="Vacquier V.D."/>
        </authorList>
    </citation>
    <scope>NUCLEOTIDE SEQUENCE [LARGE SCALE GENOMIC DNA]</scope>
    <source>
        <strain evidence="11 12">DSM 11589</strain>
    </source>
</reference>
<evidence type="ECO:0000256" key="2">
    <source>
        <dbReference type="ARBA" id="ARBA00022649"/>
    </source>
</evidence>
<dbReference type="InterPro" id="IPR043519">
    <property type="entry name" value="NT_sf"/>
</dbReference>
<name>A0A1N7L8Q8_9PROT</name>
<dbReference type="CDD" id="cd05403">
    <property type="entry name" value="NT_KNTase_like"/>
    <property type="match status" value="1"/>
</dbReference>
<accession>A0A1N7L8Q8</accession>
<gene>
    <name evidence="11" type="ORF">SAMN05421779_103178</name>
</gene>
<dbReference type="EMBL" id="FTOA01000003">
    <property type="protein sequence ID" value="SIS70242.1"/>
    <property type="molecule type" value="Genomic_DNA"/>
</dbReference>
<keyword evidence="7" id="KW-0067">ATP-binding</keyword>
<comment type="similarity">
    <text evidence="9">Belongs to the MntA antitoxin family.</text>
</comment>
<dbReference type="PANTHER" id="PTHR33571">
    <property type="entry name" value="SSL8005 PROTEIN"/>
    <property type="match status" value="1"/>
</dbReference>
<keyword evidence="6" id="KW-0547">Nucleotide-binding</keyword>
<keyword evidence="8" id="KW-0460">Magnesium</keyword>
<evidence type="ECO:0000256" key="4">
    <source>
        <dbReference type="ARBA" id="ARBA00022695"/>
    </source>
</evidence>
<dbReference type="AlphaFoldDB" id="A0A1N7L8Q8"/>
<keyword evidence="5" id="KW-0479">Metal-binding</keyword>
<dbReference type="SUPFAM" id="SSF81301">
    <property type="entry name" value="Nucleotidyltransferase"/>
    <property type="match status" value="1"/>
</dbReference>
<dbReference type="InterPro" id="IPR002934">
    <property type="entry name" value="Polymerase_NTP_transf_dom"/>
</dbReference>
<evidence type="ECO:0000313" key="12">
    <source>
        <dbReference type="Proteomes" id="UP000185678"/>
    </source>
</evidence>
<dbReference type="GO" id="GO:0046872">
    <property type="term" value="F:metal ion binding"/>
    <property type="evidence" value="ECO:0007669"/>
    <property type="project" value="UniProtKB-KW"/>
</dbReference>
<evidence type="ECO:0000256" key="7">
    <source>
        <dbReference type="ARBA" id="ARBA00022840"/>
    </source>
</evidence>
<comment type="cofactor">
    <cofactor evidence="1">
        <name>Mg(2+)</name>
        <dbReference type="ChEBI" id="CHEBI:18420"/>
    </cofactor>
</comment>
<keyword evidence="12" id="KW-1185">Reference proteome</keyword>
<evidence type="ECO:0000256" key="9">
    <source>
        <dbReference type="ARBA" id="ARBA00038276"/>
    </source>
</evidence>
<keyword evidence="4" id="KW-0548">Nucleotidyltransferase</keyword>
<keyword evidence="2" id="KW-1277">Toxin-antitoxin system</keyword>
<dbReference type="PANTHER" id="PTHR33571:SF12">
    <property type="entry name" value="BSL3053 PROTEIN"/>
    <property type="match status" value="1"/>
</dbReference>
<evidence type="ECO:0000256" key="5">
    <source>
        <dbReference type="ARBA" id="ARBA00022723"/>
    </source>
</evidence>
<evidence type="ECO:0000256" key="1">
    <source>
        <dbReference type="ARBA" id="ARBA00001946"/>
    </source>
</evidence>
<sequence>MIEVTVAVPRDRAGALKHYAKRLSRSQPARRDEVLYTLRTHADQIRERFGVLSLSLFGSVVRDEGRRESDVDLLVEFVPGRPEGMFEFVSLKQWLEGLLSRPVDLVTPANIKPRIRPRIMKEAVRVL</sequence>
<dbReference type="Proteomes" id="UP000185678">
    <property type="component" value="Unassembled WGS sequence"/>
</dbReference>
<evidence type="ECO:0000259" key="10">
    <source>
        <dbReference type="Pfam" id="PF01909"/>
    </source>
</evidence>
<evidence type="ECO:0000313" key="11">
    <source>
        <dbReference type="EMBL" id="SIS70242.1"/>
    </source>
</evidence>
<dbReference type="OrthoDB" id="559450at2"/>
<keyword evidence="3" id="KW-0808">Transferase</keyword>
<dbReference type="Pfam" id="PF01909">
    <property type="entry name" value="NTP_transf_2"/>
    <property type="match status" value="1"/>
</dbReference>
<dbReference type="GO" id="GO:0016779">
    <property type="term" value="F:nucleotidyltransferase activity"/>
    <property type="evidence" value="ECO:0007669"/>
    <property type="project" value="UniProtKB-KW"/>
</dbReference>
<dbReference type="Gene3D" id="3.30.460.10">
    <property type="entry name" value="Beta Polymerase, domain 2"/>
    <property type="match status" value="1"/>
</dbReference>
<dbReference type="InterPro" id="IPR052038">
    <property type="entry name" value="Type-VII_TA_antitoxin"/>
</dbReference>
<protein>
    <recommendedName>
        <fullName evidence="10">Polymerase nucleotidyl transferase domain-containing protein</fullName>
    </recommendedName>
</protein>
<organism evidence="11 12">
    <name type="scientific">Insolitispirillum peregrinum</name>
    <dbReference type="NCBI Taxonomy" id="80876"/>
    <lineage>
        <taxon>Bacteria</taxon>
        <taxon>Pseudomonadati</taxon>
        <taxon>Pseudomonadota</taxon>
        <taxon>Alphaproteobacteria</taxon>
        <taxon>Rhodospirillales</taxon>
        <taxon>Novispirillaceae</taxon>
        <taxon>Insolitispirillum</taxon>
    </lineage>
</organism>
<evidence type="ECO:0000256" key="6">
    <source>
        <dbReference type="ARBA" id="ARBA00022741"/>
    </source>
</evidence>
<feature type="domain" description="Polymerase nucleotidyl transferase" evidence="10">
    <location>
        <begin position="38"/>
        <end position="125"/>
    </location>
</feature>
<dbReference type="STRING" id="80876.SAMN05421779_103178"/>
<dbReference type="GO" id="GO:0005524">
    <property type="term" value="F:ATP binding"/>
    <property type="evidence" value="ECO:0007669"/>
    <property type="project" value="UniProtKB-KW"/>
</dbReference>